<dbReference type="PRINTS" id="PR00401">
    <property type="entry name" value="SH2DOMAIN"/>
</dbReference>
<gene>
    <name evidence="5" type="ORF">PLEPLA_LOCUS34240</name>
</gene>
<feature type="compositionally biased region" description="Polar residues" evidence="3">
    <location>
        <begin position="150"/>
        <end position="161"/>
    </location>
</feature>
<name>A0A9N7VBM2_PLEPL</name>
<dbReference type="EMBL" id="CADEAL010003918">
    <property type="protein sequence ID" value="CAB1446514.1"/>
    <property type="molecule type" value="Genomic_DNA"/>
</dbReference>
<feature type="compositionally biased region" description="Pro residues" evidence="3">
    <location>
        <begin position="163"/>
        <end position="178"/>
    </location>
</feature>
<dbReference type="Pfam" id="PF00017">
    <property type="entry name" value="SH2"/>
    <property type="match status" value="1"/>
</dbReference>
<dbReference type="GO" id="GO:0005737">
    <property type="term" value="C:cytoplasm"/>
    <property type="evidence" value="ECO:0007669"/>
    <property type="project" value="TreeGrafter"/>
</dbReference>
<dbReference type="SMART" id="SM00252">
    <property type="entry name" value="SH2"/>
    <property type="match status" value="1"/>
</dbReference>
<feature type="region of interest" description="Disordered" evidence="3">
    <location>
        <begin position="248"/>
        <end position="273"/>
    </location>
</feature>
<evidence type="ECO:0000313" key="6">
    <source>
        <dbReference type="Proteomes" id="UP001153269"/>
    </source>
</evidence>
<proteinExistence type="predicted"/>
<dbReference type="SUPFAM" id="SSF55550">
    <property type="entry name" value="SH2 domain"/>
    <property type="match status" value="1"/>
</dbReference>
<dbReference type="PANTHER" id="PTHR14388:SF3">
    <property type="entry name" value="HEMATOPOIETIC SH2 DOMAIN-CONTAINING PROTEIN"/>
    <property type="match status" value="1"/>
</dbReference>
<evidence type="ECO:0000256" key="1">
    <source>
        <dbReference type="ARBA" id="ARBA00022999"/>
    </source>
</evidence>
<reference evidence="5" key="1">
    <citation type="submission" date="2020-03" db="EMBL/GenBank/DDBJ databases">
        <authorList>
            <person name="Weist P."/>
        </authorList>
    </citation>
    <scope>NUCLEOTIDE SEQUENCE</scope>
</reference>
<evidence type="ECO:0000256" key="2">
    <source>
        <dbReference type="PROSITE-ProRule" id="PRU00191"/>
    </source>
</evidence>
<dbReference type="InterPro" id="IPR036860">
    <property type="entry name" value="SH2_dom_sf"/>
</dbReference>
<evidence type="ECO:0000313" key="5">
    <source>
        <dbReference type="EMBL" id="CAB1446514.1"/>
    </source>
</evidence>
<evidence type="ECO:0000256" key="3">
    <source>
        <dbReference type="SAM" id="MobiDB-lite"/>
    </source>
</evidence>
<keyword evidence="1 2" id="KW-0727">SH2 domain</keyword>
<comment type="caution">
    <text evidence="5">The sequence shown here is derived from an EMBL/GenBank/DDBJ whole genome shotgun (WGS) entry which is preliminary data.</text>
</comment>
<feature type="compositionally biased region" description="Polar residues" evidence="3">
    <location>
        <begin position="253"/>
        <end position="264"/>
    </location>
</feature>
<dbReference type="AlphaFoldDB" id="A0A9N7VBM2"/>
<dbReference type="Gene3D" id="3.30.505.10">
    <property type="entry name" value="SH2 domain"/>
    <property type="match status" value="1"/>
</dbReference>
<dbReference type="PROSITE" id="PS50001">
    <property type="entry name" value="SH2"/>
    <property type="match status" value="1"/>
</dbReference>
<sequence length="353" mass="39751">MMERSQPSQGQHDPRTWFTESQYRTVIRNGIIPEWFHGIISRKAAEDLLMPKPAGYFLIRVSETRVGYSLSYRADDRCRHFMIDALEDGNYIIVGESRHHRFLQDLVDFHRRSPILPFTEVLTVACGQSSNDKSDYAELLFPQRRPNPNPSLQHTSLQRNVSPPEPPQEFMPPAPPSRPDNLWNNAVPVPSSQQKYQYTLQFSHNTSQLPAMIHTAEDPQYNLPPGVPSRGFVPQPRQNQPCIGSAPALEGPSSPTASQHSPIGNIQPGKNHDGKPSVVANLMNLKKKFQKKISKSQENFYTEINGEAIYSNAYQGEQTCDEAVYSNRGTYVMATHGALPPEYMPPPPFAPGF</sequence>
<dbReference type="OrthoDB" id="67310at2759"/>
<dbReference type="PANTHER" id="PTHR14388">
    <property type="entry name" value="T CELL-SPECIFIC ADAPTER PROTEIN TSAD"/>
    <property type="match status" value="1"/>
</dbReference>
<protein>
    <recommendedName>
        <fullName evidence="4">SH2 domain-containing protein</fullName>
    </recommendedName>
</protein>
<keyword evidence="6" id="KW-1185">Reference proteome</keyword>
<dbReference type="InterPro" id="IPR000980">
    <property type="entry name" value="SH2"/>
</dbReference>
<feature type="domain" description="SH2" evidence="4">
    <location>
        <begin position="35"/>
        <end position="126"/>
    </location>
</feature>
<organism evidence="5 6">
    <name type="scientific">Pleuronectes platessa</name>
    <name type="common">European plaice</name>
    <dbReference type="NCBI Taxonomy" id="8262"/>
    <lineage>
        <taxon>Eukaryota</taxon>
        <taxon>Metazoa</taxon>
        <taxon>Chordata</taxon>
        <taxon>Craniata</taxon>
        <taxon>Vertebrata</taxon>
        <taxon>Euteleostomi</taxon>
        <taxon>Actinopterygii</taxon>
        <taxon>Neopterygii</taxon>
        <taxon>Teleostei</taxon>
        <taxon>Neoteleostei</taxon>
        <taxon>Acanthomorphata</taxon>
        <taxon>Carangaria</taxon>
        <taxon>Pleuronectiformes</taxon>
        <taxon>Pleuronectoidei</taxon>
        <taxon>Pleuronectidae</taxon>
        <taxon>Pleuronectes</taxon>
    </lineage>
</organism>
<evidence type="ECO:0000259" key="4">
    <source>
        <dbReference type="PROSITE" id="PS50001"/>
    </source>
</evidence>
<accession>A0A9N7VBM2</accession>
<feature type="region of interest" description="Disordered" evidence="3">
    <location>
        <begin position="142"/>
        <end position="188"/>
    </location>
</feature>
<dbReference type="Proteomes" id="UP001153269">
    <property type="component" value="Unassembled WGS sequence"/>
</dbReference>